<reference evidence="1" key="1">
    <citation type="journal article" date="2019" name="Sci. Rep.">
        <title>Draft genome of Tanacetum cinerariifolium, the natural source of mosquito coil.</title>
        <authorList>
            <person name="Yamashiro T."/>
            <person name="Shiraishi A."/>
            <person name="Satake H."/>
            <person name="Nakayama K."/>
        </authorList>
    </citation>
    <scope>NUCLEOTIDE SEQUENCE</scope>
</reference>
<dbReference type="EMBL" id="BKCJ010335956">
    <property type="protein sequence ID" value="GEZ87646.1"/>
    <property type="molecule type" value="Genomic_DNA"/>
</dbReference>
<accession>A0A699IUS5</accession>
<feature type="non-terminal residue" evidence="1">
    <location>
        <position position="1"/>
    </location>
</feature>
<protein>
    <submittedName>
        <fullName evidence="1">Uncharacterized protein</fullName>
    </submittedName>
</protein>
<proteinExistence type="predicted"/>
<comment type="caution">
    <text evidence="1">The sequence shown here is derived from an EMBL/GenBank/DDBJ whole genome shotgun (WGS) entry which is preliminary data.</text>
</comment>
<dbReference type="AlphaFoldDB" id="A0A699IUS5"/>
<evidence type="ECO:0000313" key="1">
    <source>
        <dbReference type="EMBL" id="GEZ87646.1"/>
    </source>
</evidence>
<sequence>IAVLKNIIALLKLSMRSSAGRNFVLYMVDDEQLVHHNFVAVEEANRIVVVEEMLKTVGYTMVGCTVECCKLELEYVNWKLKQVDLEIFSSSFELY</sequence>
<organism evidence="1">
    <name type="scientific">Tanacetum cinerariifolium</name>
    <name type="common">Dalmatian daisy</name>
    <name type="synonym">Chrysanthemum cinerariifolium</name>
    <dbReference type="NCBI Taxonomy" id="118510"/>
    <lineage>
        <taxon>Eukaryota</taxon>
        <taxon>Viridiplantae</taxon>
        <taxon>Streptophyta</taxon>
        <taxon>Embryophyta</taxon>
        <taxon>Tracheophyta</taxon>
        <taxon>Spermatophyta</taxon>
        <taxon>Magnoliopsida</taxon>
        <taxon>eudicotyledons</taxon>
        <taxon>Gunneridae</taxon>
        <taxon>Pentapetalae</taxon>
        <taxon>asterids</taxon>
        <taxon>campanulids</taxon>
        <taxon>Asterales</taxon>
        <taxon>Asteraceae</taxon>
        <taxon>Asteroideae</taxon>
        <taxon>Anthemideae</taxon>
        <taxon>Anthemidinae</taxon>
        <taxon>Tanacetum</taxon>
    </lineage>
</organism>
<gene>
    <name evidence="1" type="ORF">Tci_559619</name>
</gene>
<name>A0A699IUS5_TANCI</name>